<dbReference type="SUPFAM" id="SSF47413">
    <property type="entry name" value="lambda repressor-like DNA-binding domains"/>
    <property type="match status" value="1"/>
</dbReference>
<protein>
    <submittedName>
        <fullName evidence="3">Transcriptional regulator, XRE family</fullName>
    </submittedName>
</protein>
<dbReference type="Pfam" id="PF01381">
    <property type="entry name" value="HTH_3"/>
    <property type="match status" value="1"/>
</dbReference>
<dbReference type="EMBL" id="CP001706">
    <property type="protein sequence ID" value="ACV09906.1"/>
    <property type="molecule type" value="Genomic_DNA"/>
</dbReference>
<dbReference type="AlphaFoldDB" id="C7R218"/>
<dbReference type="PANTHER" id="PTHR46797:SF1">
    <property type="entry name" value="METHYLPHOSPHONATE SYNTHASE"/>
    <property type="match status" value="1"/>
</dbReference>
<evidence type="ECO:0000259" key="2">
    <source>
        <dbReference type="PROSITE" id="PS50943"/>
    </source>
</evidence>
<dbReference type="GO" id="GO:0005829">
    <property type="term" value="C:cytosol"/>
    <property type="evidence" value="ECO:0007669"/>
    <property type="project" value="TreeGrafter"/>
</dbReference>
<dbReference type="STRING" id="471856.Jden_2271"/>
<dbReference type="Proteomes" id="UP000000628">
    <property type="component" value="Chromosome"/>
</dbReference>
<keyword evidence="4" id="KW-1185">Reference proteome</keyword>
<dbReference type="KEGG" id="jde:Jden_2271"/>
<dbReference type="InterPro" id="IPR001387">
    <property type="entry name" value="Cro/C1-type_HTH"/>
</dbReference>
<dbReference type="HOGENOM" id="CLU_1822746_0_0_11"/>
<evidence type="ECO:0000313" key="4">
    <source>
        <dbReference type="Proteomes" id="UP000000628"/>
    </source>
</evidence>
<dbReference type="eggNOG" id="COG1476">
    <property type="taxonomic scope" value="Bacteria"/>
</dbReference>
<sequence length="141" mass="15489">MSRKKIADMTQAERVEAAATIADIRERLGISQQELSDATGISRQTISNIERGATRPNSKSLEKIFEALGVSDAPEFDAATEKWLVMVGTLVERIPAQRRQKAMDSTMHYLALSVGADIKDFVLAASEADHDKESEAQETQP</sequence>
<proteinExistence type="predicted"/>
<gene>
    <name evidence="3" type="ordered locus">Jden_2271</name>
</gene>
<feature type="domain" description="HTH cro/C1-type" evidence="2">
    <location>
        <begin position="21"/>
        <end position="76"/>
    </location>
</feature>
<keyword evidence="1" id="KW-0238">DNA-binding</keyword>
<dbReference type="GO" id="GO:0003677">
    <property type="term" value="F:DNA binding"/>
    <property type="evidence" value="ECO:0007669"/>
    <property type="project" value="UniProtKB-KW"/>
</dbReference>
<dbReference type="RefSeq" id="WP_015772534.1">
    <property type="nucleotide sequence ID" value="NC_013174.1"/>
</dbReference>
<dbReference type="PROSITE" id="PS50943">
    <property type="entry name" value="HTH_CROC1"/>
    <property type="match status" value="1"/>
</dbReference>
<evidence type="ECO:0000256" key="1">
    <source>
        <dbReference type="ARBA" id="ARBA00023125"/>
    </source>
</evidence>
<dbReference type="SMART" id="SM00530">
    <property type="entry name" value="HTH_XRE"/>
    <property type="match status" value="1"/>
</dbReference>
<dbReference type="InterPro" id="IPR050807">
    <property type="entry name" value="TransReg_Diox_bact_type"/>
</dbReference>
<accession>C7R218</accession>
<evidence type="ECO:0000313" key="3">
    <source>
        <dbReference type="EMBL" id="ACV09906.1"/>
    </source>
</evidence>
<dbReference type="GO" id="GO:0003700">
    <property type="term" value="F:DNA-binding transcription factor activity"/>
    <property type="evidence" value="ECO:0007669"/>
    <property type="project" value="TreeGrafter"/>
</dbReference>
<dbReference type="PANTHER" id="PTHR46797">
    <property type="entry name" value="HTH-TYPE TRANSCRIPTIONAL REGULATOR"/>
    <property type="match status" value="1"/>
</dbReference>
<name>C7R218_JONDD</name>
<organism evidence="3 4">
    <name type="scientific">Jonesia denitrificans (strain ATCC 14870 / DSM 20603 / BCRC 15368 / CIP 55.134 / JCM 11481 / NBRC 15587 / NCTC 10816 / Prevot 55134)</name>
    <name type="common">Listeria denitrificans</name>
    <dbReference type="NCBI Taxonomy" id="471856"/>
    <lineage>
        <taxon>Bacteria</taxon>
        <taxon>Bacillati</taxon>
        <taxon>Actinomycetota</taxon>
        <taxon>Actinomycetes</taxon>
        <taxon>Micrococcales</taxon>
        <taxon>Jonesiaceae</taxon>
        <taxon>Jonesia</taxon>
    </lineage>
</organism>
<dbReference type="CDD" id="cd00093">
    <property type="entry name" value="HTH_XRE"/>
    <property type="match status" value="1"/>
</dbReference>
<reference evidence="3 4" key="1">
    <citation type="journal article" date="2009" name="Stand. Genomic Sci.">
        <title>Complete genome sequence of Jonesia denitrificans type strain (Prevot 55134).</title>
        <authorList>
            <person name="Pukall R."/>
            <person name="Gehrich-Schroter G."/>
            <person name="Lapidus A."/>
            <person name="Nolan M."/>
            <person name="Glavina Del Rio T."/>
            <person name="Lucas S."/>
            <person name="Chen F."/>
            <person name="Tice H."/>
            <person name="Pitluck S."/>
            <person name="Cheng J.F."/>
            <person name="Copeland A."/>
            <person name="Saunders E."/>
            <person name="Brettin T."/>
            <person name="Detter J.C."/>
            <person name="Bruce D."/>
            <person name="Goodwin L."/>
            <person name="Pati A."/>
            <person name="Ivanova N."/>
            <person name="Mavromatis K."/>
            <person name="Ovchinnikova G."/>
            <person name="Chen A."/>
            <person name="Palaniappan K."/>
            <person name="Land M."/>
            <person name="Hauser L."/>
            <person name="Chang Y.J."/>
            <person name="Jeffries C.D."/>
            <person name="Chain P."/>
            <person name="Goker M."/>
            <person name="Bristow J."/>
            <person name="Eisen J.A."/>
            <person name="Markowitz V."/>
            <person name="Hugenholtz P."/>
            <person name="Kyrpides N.C."/>
            <person name="Klenk H.P."/>
            <person name="Han C."/>
        </authorList>
    </citation>
    <scope>NUCLEOTIDE SEQUENCE [LARGE SCALE GENOMIC DNA]</scope>
    <source>
        <strain evidence="4">ATCC 14870 / DSM 20603 / BCRC 15368 / CIP 55.134 / JCM 11481 / NBRC 15587 / NCTC 10816 / Prevot 55134</strain>
    </source>
</reference>
<dbReference type="InterPro" id="IPR010982">
    <property type="entry name" value="Lambda_DNA-bd_dom_sf"/>
</dbReference>
<dbReference type="Gene3D" id="1.10.260.40">
    <property type="entry name" value="lambda repressor-like DNA-binding domains"/>
    <property type="match status" value="1"/>
</dbReference>